<reference evidence="2" key="1">
    <citation type="submission" date="2023-07" db="EMBL/GenBank/DDBJ databases">
        <title>Sequencing the genomes of 1000 actinobacteria strains.</title>
        <authorList>
            <person name="Klenk H.-P."/>
        </authorList>
    </citation>
    <scope>NUCLEOTIDE SEQUENCE</scope>
    <source>
        <strain evidence="2">DSM 45977</strain>
    </source>
</reference>
<dbReference type="InterPro" id="IPR047728">
    <property type="entry name" value="LipDrop-assoc"/>
</dbReference>
<comment type="caution">
    <text evidence="2">The sequence shown here is derived from an EMBL/GenBank/DDBJ whole genome shotgun (WGS) entry which is preliminary data.</text>
</comment>
<dbReference type="EMBL" id="JAVDXW010000001">
    <property type="protein sequence ID" value="MDR7302744.1"/>
    <property type="molecule type" value="Genomic_DNA"/>
</dbReference>
<proteinExistence type="predicted"/>
<gene>
    <name evidence="2" type="ORF">JOF55_002925</name>
</gene>
<keyword evidence="3" id="KW-1185">Reference proteome</keyword>
<dbReference type="Proteomes" id="UP001180845">
    <property type="component" value="Unassembled WGS sequence"/>
</dbReference>
<feature type="region of interest" description="Disordered" evidence="1">
    <location>
        <begin position="69"/>
        <end position="115"/>
    </location>
</feature>
<evidence type="ECO:0000313" key="3">
    <source>
        <dbReference type="Proteomes" id="UP001180845"/>
    </source>
</evidence>
<evidence type="ECO:0008006" key="4">
    <source>
        <dbReference type="Google" id="ProtNLM"/>
    </source>
</evidence>
<dbReference type="NCBIfam" id="NF033649">
    <property type="entry name" value="LipDrop_Rv1109c"/>
    <property type="match status" value="1"/>
</dbReference>
<accession>A0AAE3ZGX4</accession>
<name>A0AAE3ZGX4_9ACTN</name>
<evidence type="ECO:0000256" key="1">
    <source>
        <dbReference type="SAM" id="MobiDB-lite"/>
    </source>
</evidence>
<protein>
    <recommendedName>
        <fullName evidence="4">Lipid droplet-associated protein</fullName>
    </recommendedName>
</protein>
<sequence length="168" mass="18985">MRWFSLPVRVAAGITATAVEQTRKLPGHLVGLPITVTSQVLQLSMRLQQQVTEFAIKGDEALGWLHKPQAQPEWATFDEDREPATKRDESAGDSESGADRTEQVPGTGRPATRVLPGYDQMSIHQLRGKLRRLSESDLVDLLEYERGHGQRREFLRMLSRRLDTVRAQ</sequence>
<dbReference type="AlphaFoldDB" id="A0AAE3ZGX4"/>
<organism evidence="2 3">
    <name type="scientific">Haloactinomyces albus</name>
    <dbReference type="NCBI Taxonomy" id="1352928"/>
    <lineage>
        <taxon>Bacteria</taxon>
        <taxon>Bacillati</taxon>
        <taxon>Actinomycetota</taxon>
        <taxon>Actinomycetes</taxon>
        <taxon>Actinopolysporales</taxon>
        <taxon>Actinopolysporaceae</taxon>
        <taxon>Haloactinomyces</taxon>
    </lineage>
</organism>
<dbReference type="RefSeq" id="WP_310274534.1">
    <property type="nucleotide sequence ID" value="NZ_JAVDXW010000001.1"/>
</dbReference>
<evidence type="ECO:0000313" key="2">
    <source>
        <dbReference type="EMBL" id="MDR7302744.1"/>
    </source>
</evidence>